<protein>
    <submittedName>
        <fullName evidence="1">Upper collar protein</fullName>
    </submittedName>
</protein>
<dbReference type="Pfam" id="PF05352">
    <property type="entry name" value="Phage_connector"/>
    <property type="match status" value="1"/>
</dbReference>
<dbReference type="EMBL" id="BK032531">
    <property type="protein sequence ID" value="DAF46122.1"/>
    <property type="molecule type" value="Genomic_DNA"/>
</dbReference>
<dbReference type="Gene3D" id="2.40.500.10">
    <property type="entry name" value="Upper collar protein gp10 (connector protein)"/>
    <property type="match status" value="1"/>
</dbReference>
<evidence type="ECO:0000313" key="1">
    <source>
        <dbReference type="EMBL" id="DAF46122.1"/>
    </source>
</evidence>
<name>A0A8S5S5Z7_9CAUD</name>
<dbReference type="Gene3D" id="3.30.1350.20">
    <property type="entry name" value="Bacteriophage PHI-29 conector. Domain 3"/>
    <property type="match status" value="1"/>
</dbReference>
<dbReference type="Gene3D" id="1.10.246.30">
    <property type="match status" value="1"/>
</dbReference>
<dbReference type="InterPro" id="IPR036199">
    <property type="entry name" value="Gp10_sf"/>
</dbReference>
<sequence>MGRNRRNKYKNQFWTSAVQNCVTWQYYYNRLKEIAISCIEWKNLPDTVDAKFLELTLFEDGAGVYFNDEVLGNLFLQATLDGRLNVYREPKFTKAYAVTGYLKDLNDANSVIIHNNMLHTNSVEACKMFAMRLANIDRTIDVNINAQKTPILIKSGENERLSMVNLYQQYDGGMPFIFGNDQLNADNITALRTDAPFVAPQLYELKTNIWNEALTYLGISNVNITKRERLVSDEVNRSQGGSIASKFSRLHERQVAVDRINKMFGTNISVDYREELDTSLGGLDTTLTSQQKGGIADE</sequence>
<organism evidence="1">
    <name type="scientific">Podoviridae sp. ctEmK1</name>
    <dbReference type="NCBI Taxonomy" id="2827727"/>
    <lineage>
        <taxon>Viruses</taxon>
        <taxon>Duplodnaviria</taxon>
        <taxon>Heunggongvirae</taxon>
        <taxon>Uroviricota</taxon>
        <taxon>Caudoviricetes</taxon>
    </lineage>
</organism>
<dbReference type="InterPro" id="IPR008016">
    <property type="entry name" value="Gp10"/>
</dbReference>
<accession>A0A8S5S5Z7</accession>
<proteinExistence type="predicted"/>
<reference evidence="1" key="1">
    <citation type="journal article" date="2021" name="Proc. Natl. Acad. Sci. U.S.A.">
        <title>A Catalog of Tens of Thousands of Viruses from Human Metagenomes Reveals Hidden Associations with Chronic Diseases.</title>
        <authorList>
            <person name="Tisza M.J."/>
            <person name="Buck C.B."/>
        </authorList>
    </citation>
    <scope>NUCLEOTIDE SEQUENCE</scope>
    <source>
        <strain evidence="1">CtEmK1</strain>
    </source>
</reference>
<dbReference type="SUPFAM" id="SSF56826">
    <property type="entry name" value="Upper collar protein gp10 (connector protein)"/>
    <property type="match status" value="1"/>
</dbReference>